<feature type="compositionally biased region" description="Basic and acidic residues" evidence="1">
    <location>
        <begin position="60"/>
        <end position="75"/>
    </location>
</feature>
<feature type="region of interest" description="Disordered" evidence="1">
    <location>
        <begin position="46"/>
        <end position="240"/>
    </location>
</feature>
<gene>
    <name evidence="2" type="ORF">HPB48_025604</name>
</gene>
<proteinExistence type="predicted"/>
<feature type="compositionally biased region" description="Basic residues" evidence="1">
    <location>
        <begin position="99"/>
        <end position="118"/>
    </location>
</feature>
<feature type="region of interest" description="Disordered" evidence="1">
    <location>
        <begin position="426"/>
        <end position="481"/>
    </location>
</feature>
<dbReference type="Proteomes" id="UP000821853">
    <property type="component" value="Unassembled WGS sequence"/>
</dbReference>
<evidence type="ECO:0000313" key="3">
    <source>
        <dbReference type="Proteomes" id="UP000821853"/>
    </source>
</evidence>
<evidence type="ECO:0000313" key="2">
    <source>
        <dbReference type="EMBL" id="KAH9383834.1"/>
    </source>
</evidence>
<accession>A0A9J6H9V3</accession>
<feature type="compositionally biased region" description="Low complexity" evidence="1">
    <location>
        <begin position="190"/>
        <end position="199"/>
    </location>
</feature>
<feature type="compositionally biased region" description="Basic and acidic residues" evidence="1">
    <location>
        <begin position="200"/>
        <end position="209"/>
    </location>
</feature>
<name>A0A9J6H9V3_HAELO</name>
<feature type="compositionally biased region" description="Basic residues" evidence="1">
    <location>
        <begin position="373"/>
        <end position="393"/>
    </location>
</feature>
<comment type="caution">
    <text evidence="2">The sequence shown here is derived from an EMBL/GenBank/DDBJ whole genome shotgun (WGS) entry which is preliminary data.</text>
</comment>
<feature type="compositionally biased region" description="Basic and acidic residues" evidence="1">
    <location>
        <begin position="341"/>
        <end position="356"/>
    </location>
</feature>
<feature type="compositionally biased region" description="Basic and acidic residues" evidence="1">
    <location>
        <begin position="230"/>
        <end position="240"/>
    </location>
</feature>
<organism evidence="2 3">
    <name type="scientific">Haemaphysalis longicornis</name>
    <name type="common">Bush tick</name>
    <dbReference type="NCBI Taxonomy" id="44386"/>
    <lineage>
        <taxon>Eukaryota</taxon>
        <taxon>Metazoa</taxon>
        <taxon>Ecdysozoa</taxon>
        <taxon>Arthropoda</taxon>
        <taxon>Chelicerata</taxon>
        <taxon>Arachnida</taxon>
        <taxon>Acari</taxon>
        <taxon>Parasitiformes</taxon>
        <taxon>Ixodida</taxon>
        <taxon>Ixodoidea</taxon>
        <taxon>Ixodidae</taxon>
        <taxon>Haemaphysalinae</taxon>
        <taxon>Haemaphysalis</taxon>
    </lineage>
</organism>
<dbReference type="EMBL" id="JABSTR010001252">
    <property type="protein sequence ID" value="KAH9383834.1"/>
    <property type="molecule type" value="Genomic_DNA"/>
</dbReference>
<sequence length="481" mass="53835">MEYVNMKVFAQPTTRSATGEVPGAAHLLPQRNRSSRIAACTLAPRAAKTRIPGPFSRSVYDPDERARSLEREHAAFRCAAGRGRTPARSRRATTQTASQKKKGCCCPRRPKKGQKRNKNGAEGGRREAGTGTRDAPARDPASTRDRPPLERQRRGTHVRARSDVGSAAFPRSRRRSLVAEDQRGRWRSHAAATRACAVEARGHSNEGRQRGSGCGRPLSSAPSPHPELQLPEKTKAERAPETSRLLLLRRTGLGGRGSSTRVLVHGGSSLREKQSYLPSERGAFFLLFIFFLSQGRPMAFSSFLSPLGKQKQPTTPAVRRTSGPGRKRCSNVNNIHPIEASGHKNTERRRYRESKKNSNGSSSRRGLGGQAKRAGKKSKGRNKRRWEYRRRKKQQGEGGDRLRWERAREKDGVRRLDRRRRHLQKMRFKKSERSHARFDQSASSGRATAISETRSPFHCRQQCDGPLLCRASPHEMEKKGG</sequence>
<feature type="compositionally biased region" description="Basic and acidic residues" evidence="1">
    <location>
        <begin position="429"/>
        <end position="438"/>
    </location>
</feature>
<evidence type="ECO:0000256" key="1">
    <source>
        <dbReference type="SAM" id="MobiDB-lite"/>
    </source>
</evidence>
<protein>
    <submittedName>
        <fullName evidence="2">Uncharacterized protein</fullName>
    </submittedName>
</protein>
<keyword evidence="3" id="KW-1185">Reference proteome</keyword>
<dbReference type="VEuPathDB" id="VectorBase:HLOH_056279"/>
<feature type="compositionally biased region" description="Polar residues" evidence="1">
    <location>
        <begin position="440"/>
        <end position="454"/>
    </location>
</feature>
<reference evidence="2 3" key="1">
    <citation type="journal article" date="2020" name="Cell">
        <title>Large-Scale Comparative Analyses of Tick Genomes Elucidate Their Genetic Diversity and Vector Capacities.</title>
        <authorList>
            <consortium name="Tick Genome and Microbiome Consortium (TIGMIC)"/>
            <person name="Jia N."/>
            <person name="Wang J."/>
            <person name="Shi W."/>
            <person name="Du L."/>
            <person name="Sun Y."/>
            <person name="Zhan W."/>
            <person name="Jiang J.F."/>
            <person name="Wang Q."/>
            <person name="Zhang B."/>
            <person name="Ji P."/>
            <person name="Bell-Sakyi L."/>
            <person name="Cui X.M."/>
            <person name="Yuan T.T."/>
            <person name="Jiang B.G."/>
            <person name="Yang W.F."/>
            <person name="Lam T.T."/>
            <person name="Chang Q.C."/>
            <person name="Ding S.J."/>
            <person name="Wang X.J."/>
            <person name="Zhu J.G."/>
            <person name="Ruan X.D."/>
            <person name="Zhao L."/>
            <person name="Wei J.T."/>
            <person name="Ye R.Z."/>
            <person name="Que T.C."/>
            <person name="Du C.H."/>
            <person name="Zhou Y.H."/>
            <person name="Cheng J.X."/>
            <person name="Dai P.F."/>
            <person name="Guo W.B."/>
            <person name="Han X.H."/>
            <person name="Huang E.J."/>
            <person name="Li L.F."/>
            <person name="Wei W."/>
            <person name="Gao Y.C."/>
            <person name="Liu J.Z."/>
            <person name="Shao H.Z."/>
            <person name="Wang X."/>
            <person name="Wang C.C."/>
            <person name="Yang T.C."/>
            <person name="Huo Q.B."/>
            <person name="Li W."/>
            <person name="Chen H.Y."/>
            <person name="Chen S.E."/>
            <person name="Zhou L.G."/>
            <person name="Ni X.B."/>
            <person name="Tian J.H."/>
            <person name="Sheng Y."/>
            <person name="Liu T."/>
            <person name="Pan Y.S."/>
            <person name="Xia L.Y."/>
            <person name="Li J."/>
            <person name="Zhao F."/>
            <person name="Cao W.C."/>
        </authorList>
    </citation>
    <scope>NUCLEOTIDE SEQUENCE [LARGE SCALE GENOMIC DNA]</scope>
    <source>
        <strain evidence="2">HaeL-2018</strain>
    </source>
</reference>
<feature type="region of interest" description="Disordered" evidence="1">
    <location>
        <begin position="305"/>
        <end position="403"/>
    </location>
</feature>
<feature type="compositionally biased region" description="Basic and acidic residues" evidence="1">
    <location>
        <begin position="394"/>
        <end position="403"/>
    </location>
</feature>
<feature type="compositionally biased region" description="Basic and acidic residues" evidence="1">
    <location>
        <begin position="135"/>
        <end position="153"/>
    </location>
</feature>
<dbReference type="AlphaFoldDB" id="A0A9J6H9V3"/>
<feature type="compositionally biased region" description="Basic and acidic residues" evidence="1">
    <location>
        <begin position="472"/>
        <end position="481"/>
    </location>
</feature>